<feature type="region of interest" description="Disordered" evidence="1">
    <location>
        <begin position="1"/>
        <end position="25"/>
    </location>
</feature>
<accession>A0ABD0JET3</accession>
<evidence type="ECO:0000256" key="2">
    <source>
        <dbReference type="SAM" id="Phobius"/>
    </source>
</evidence>
<dbReference type="AlphaFoldDB" id="A0ABD0JET3"/>
<protein>
    <submittedName>
        <fullName evidence="3">Uncharacterized protein</fullName>
    </submittedName>
</protein>
<keyword evidence="2" id="KW-0472">Membrane</keyword>
<evidence type="ECO:0000313" key="3">
    <source>
        <dbReference type="EMBL" id="KAK7473346.1"/>
    </source>
</evidence>
<gene>
    <name evidence="3" type="ORF">BaRGS_00035394</name>
</gene>
<feature type="transmembrane region" description="Helical" evidence="2">
    <location>
        <begin position="61"/>
        <end position="79"/>
    </location>
</feature>
<dbReference type="Proteomes" id="UP001519460">
    <property type="component" value="Unassembled WGS sequence"/>
</dbReference>
<sequence>MSSSLEKDWGNPLPRARSPQPSQQLQRKDTTLILLFCPAFYDWTVRHVFSVTQDTRPADCISILTHIVLFVFAVFYHRLFAGFSLSAVFADNFDELGQSIFTTFFDAVLGSNRPPCFPHHLRTEFSSIP</sequence>
<keyword evidence="2" id="KW-1133">Transmembrane helix</keyword>
<evidence type="ECO:0000256" key="1">
    <source>
        <dbReference type="SAM" id="MobiDB-lite"/>
    </source>
</evidence>
<proteinExistence type="predicted"/>
<dbReference type="EMBL" id="JACVVK020000473">
    <property type="protein sequence ID" value="KAK7473346.1"/>
    <property type="molecule type" value="Genomic_DNA"/>
</dbReference>
<organism evidence="3 4">
    <name type="scientific">Batillaria attramentaria</name>
    <dbReference type="NCBI Taxonomy" id="370345"/>
    <lineage>
        <taxon>Eukaryota</taxon>
        <taxon>Metazoa</taxon>
        <taxon>Spiralia</taxon>
        <taxon>Lophotrochozoa</taxon>
        <taxon>Mollusca</taxon>
        <taxon>Gastropoda</taxon>
        <taxon>Caenogastropoda</taxon>
        <taxon>Sorbeoconcha</taxon>
        <taxon>Cerithioidea</taxon>
        <taxon>Batillariidae</taxon>
        <taxon>Batillaria</taxon>
    </lineage>
</organism>
<evidence type="ECO:0000313" key="4">
    <source>
        <dbReference type="Proteomes" id="UP001519460"/>
    </source>
</evidence>
<comment type="caution">
    <text evidence="3">The sequence shown here is derived from an EMBL/GenBank/DDBJ whole genome shotgun (WGS) entry which is preliminary data.</text>
</comment>
<keyword evidence="2" id="KW-0812">Transmembrane</keyword>
<keyword evidence="4" id="KW-1185">Reference proteome</keyword>
<reference evidence="3 4" key="1">
    <citation type="journal article" date="2023" name="Sci. Data">
        <title>Genome assembly of the Korean intertidal mud-creeper Batillaria attramentaria.</title>
        <authorList>
            <person name="Patra A.K."/>
            <person name="Ho P.T."/>
            <person name="Jun S."/>
            <person name="Lee S.J."/>
            <person name="Kim Y."/>
            <person name="Won Y.J."/>
        </authorList>
    </citation>
    <scope>NUCLEOTIDE SEQUENCE [LARGE SCALE GENOMIC DNA]</scope>
    <source>
        <strain evidence="3">Wonlab-2016</strain>
    </source>
</reference>
<name>A0ABD0JET3_9CAEN</name>